<dbReference type="Gene3D" id="1.20.1290.10">
    <property type="entry name" value="AhpD-like"/>
    <property type="match status" value="1"/>
</dbReference>
<keyword evidence="4" id="KW-1185">Reference proteome</keyword>
<sequence>MSASRPCHLQEPGGARRAGRHRRAGGGARPAAGRAGENRVSQLNGCAFCLRMHTRDALAKH</sequence>
<dbReference type="InterPro" id="IPR004675">
    <property type="entry name" value="AhpD_core"/>
</dbReference>
<dbReference type="Pfam" id="PF02627">
    <property type="entry name" value="CMD"/>
    <property type="match status" value="1"/>
</dbReference>
<evidence type="ECO:0000259" key="2">
    <source>
        <dbReference type="Pfam" id="PF02627"/>
    </source>
</evidence>
<dbReference type="SUPFAM" id="SSF69118">
    <property type="entry name" value="AhpD-like"/>
    <property type="match status" value="1"/>
</dbReference>
<evidence type="ECO:0000313" key="4">
    <source>
        <dbReference type="Proteomes" id="UP001057702"/>
    </source>
</evidence>
<dbReference type="EMBL" id="JANFNG010000005">
    <property type="protein sequence ID" value="MCQ4080841.1"/>
    <property type="molecule type" value="Genomic_DNA"/>
</dbReference>
<name>A0ABT1PT36_9ACTN</name>
<organism evidence="3 4">
    <name type="scientific">Streptomyces humicola</name>
    <dbReference type="NCBI Taxonomy" id="2953240"/>
    <lineage>
        <taxon>Bacteria</taxon>
        <taxon>Bacillati</taxon>
        <taxon>Actinomycetota</taxon>
        <taxon>Actinomycetes</taxon>
        <taxon>Kitasatosporales</taxon>
        <taxon>Streptomycetaceae</taxon>
        <taxon>Streptomyces</taxon>
    </lineage>
</organism>
<dbReference type="RefSeq" id="WP_255919869.1">
    <property type="nucleotide sequence ID" value="NZ_JANFNG010000005.1"/>
</dbReference>
<evidence type="ECO:0000256" key="1">
    <source>
        <dbReference type="SAM" id="MobiDB-lite"/>
    </source>
</evidence>
<evidence type="ECO:0000313" key="3">
    <source>
        <dbReference type="EMBL" id="MCQ4080841.1"/>
    </source>
</evidence>
<proteinExistence type="predicted"/>
<reference evidence="3" key="1">
    <citation type="submission" date="2022-06" db="EMBL/GenBank/DDBJ databases">
        <title>Draft genome sequence of Streptomyces sp. RB6PN25 isolated from peat swamp forest in Thailand.</title>
        <authorList>
            <person name="Duangmal K."/>
            <person name="Klaysubun C."/>
        </authorList>
    </citation>
    <scope>NUCLEOTIDE SEQUENCE</scope>
    <source>
        <strain evidence="3">RB6PN25</strain>
    </source>
</reference>
<feature type="domain" description="Carboxymuconolactone decarboxylase-like" evidence="2">
    <location>
        <begin position="39"/>
        <end position="59"/>
    </location>
</feature>
<dbReference type="InterPro" id="IPR003779">
    <property type="entry name" value="CMD-like"/>
</dbReference>
<protein>
    <submittedName>
        <fullName evidence="3">Carboxymuconolactone decarboxylase family protein</fullName>
    </submittedName>
</protein>
<dbReference type="Proteomes" id="UP001057702">
    <property type="component" value="Unassembled WGS sequence"/>
</dbReference>
<feature type="region of interest" description="Disordered" evidence="1">
    <location>
        <begin position="1"/>
        <end position="37"/>
    </location>
</feature>
<dbReference type="InterPro" id="IPR029032">
    <property type="entry name" value="AhpD-like"/>
</dbReference>
<comment type="caution">
    <text evidence="3">The sequence shown here is derived from an EMBL/GenBank/DDBJ whole genome shotgun (WGS) entry which is preliminary data.</text>
</comment>
<gene>
    <name evidence="3" type="ORF">NGB36_09555</name>
</gene>
<dbReference type="NCBIfam" id="TIGR00778">
    <property type="entry name" value="ahpD_dom"/>
    <property type="match status" value="1"/>
</dbReference>
<accession>A0ABT1PT36</accession>